<reference evidence="5 6" key="1">
    <citation type="submission" date="2018-08" db="EMBL/GenBank/DDBJ databases">
        <title>Genomic investigation of the strawberry pathogen Phytophthora fragariae indicates pathogenicity is determined by transcriptional variation in three key races.</title>
        <authorList>
            <person name="Adams T.M."/>
            <person name="Armitage A.D."/>
            <person name="Sobczyk M.K."/>
            <person name="Bates H.J."/>
            <person name="Dunwell J.M."/>
            <person name="Nellist C.F."/>
            <person name="Harrison R.J."/>
        </authorList>
    </citation>
    <scope>NUCLEOTIDE SEQUENCE [LARGE SCALE GENOMIC DNA]</scope>
    <source>
        <strain evidence="5 6">SCRP333</strain>
    </source>
</reference>
<dbReference type="PROSITE" id="PS01174">
    <property type="entry name" value="LIPASE_GDXG_SER"/>
    <property type="match status" value="1"/>
</dbReference>
<dbReference type="Pfam" id="PF07859">
    <property type="entry name" value="Abhydrolase_3"/>
    <property type="match status" value="1"/>
</dbReference>
<dbReference type="EMBL" id="QXFT01003014">
    <property type="protein sequence ID" value="KAE9290332.1"/>
    <property type="molecule type" value="Genomic_DNA"/>
</dbReference>
<name>A0A6A4CH93_9STRA</name>
<comment type="similarity">
    <text evidence="1">Belongs to the 'GDXG' lipolytic enzyme family.</text>
</comment>
<evidence type="ECO:0000256" key="3">
    <source>
        <dbReference type="PROSITE-ProRule" id="PRU10038"/>
    </source>
</evidence>
<gene>
    <name evidence="5" type="ORF">PR003_g25321</name>
</gene>
<feature type="active site" evidence="3">
    <location>
        <position position="269"/>
    </location>
</feature>
<accession>A0A6A4CH93</accession>
<comment type="caution">
    <text evidence="5">The sequence shown here is derived from an EMBL/GenBank/DDBJ whole genome shotgun (WGS) entry which is preliminary data.</text>
</comment>
<dbReference type="InterPro" id="IPR033140">
    <property type="entry name" value="Lipase_GDXG_put_SER_AS"/>
</dbReference>
<keyword evidence="6" id="KW-1185">Reference proteome</keyword>
<evidence type="ECO:0000256" key="2">
    <source>
        <dbReference type="ARBA" id="ARBA00022801"/>
    </source>
</evidence>
<evidence type="ECO:0000313" key="5">
    <source>
        <dbReference type="EMBL" id="KAE9290332.1"/>
    </source>
</evidence>
<dbReference type="InterPro" id="IPR013094">
    <property type="entry name" value="AB_hydrolase_3"/>
</dbReference>
<protein>
    <recommendedName>
        <fullName evidence="4">Alpha/beta hydrolase fold-3 domain-containing protein</fullName>
    </recommendedName>
</protein>
<evidence type="ECO:0000313" key="6">
    <source>
        <dbReference type="Proteomes" id="UP000434957"/>
    </source>
</evidence>
<dbReference type="PANTHER" id="PTHR48081:SF8">
    <property type="entry name" value="ALPHA_BETA HYDROLASE FOLD-3 DOMAIN-CONTAINING PROTEIN-RELATED"/>
    <property type="match status" value="1"/>
</dbReference>
<dbReference type="SUPFAM" id="SSF53474">
    <property type="entry name" value="alpha/beta-Hydrolases"/>
    <property type="match status" value="1"/>
</dbReference>
<dbReference type="Proteomes" id="UP000434957">
    <property type="component" value="Unassembled WGS sequence"/>
</dbReference>
<dbReference type="AlphaFoldDB" id="A0A6A4CH93"/>
<dbReference type="PANTHER" id="PTHR48081">
    <property type="entry name" value="AB HYDROLASE SUPERFAMILY PROTEIN C4A8.06C"/>
    <property type="match status" value="1"/>
</dbReference>
<dbReference type="GO" id="GO:0016787">
    <property type="term" value="F:hydrolase activity"/>
    <property type="evidence" value="ECO:0007669"/>
    <property type="project" value="UniProtKB-KW"/>
</dbReference>
<dbReference type="Gene3D" id="3.40.50.1820">
    <property type="entry name" value="alpha/beta hydrolase"/>
    <property type="match status" value="1"/>
</dbReference>
<dbReference type="InterPro" id="IPR050300">
    <property type="entry name" value="GDXG_lipolytic_enzyme"/>
</dbReference>
<evidence type="ECO:0000259" key="4">
    <source>
        <dbReference type="Pfam" id="PF07859"/>
    </source>
</evidence>
<dbReference type="InterPro" id="IPR029058">
    <property type="entry name" value="AB_hydrolase_fold"/>
</dbReference>
<feature type="domain" description="Alpha/beta hydrolase fold-3" evidence="4">
    <location>
        <begin position="180"/>
        <end position="387"/>
    </location>
</feature>
<sequence length="412" mass="45806">MGRPQPTSVSLAGYRAPHFSSFMLATATISMICVPEGMQTIVAGVVLTTLVLHEILRPLCVTVFDLVEVWWVVFAAASQAFVACVARGFQPRFPEWTVTFDIFQAVVSSALAAKGENIVRLPNAQIMRRNTEILGALIGWFSCIQHQTKARSFYHLGLRHLWLTSASTQSTGQDTRRIVVLYFHGGGYAVLCPRFYLDFCSRLMHQLLLSQQGHEYEKPKVSFEMLLANYRKLPEYDFPAPMDDALAMYMYLVKDCRLEPKNIILAGDSAGAGLVLSTLHRLKDAGRELPLGAVCASPMIDWPDKDDISRDCFVQAPLLTGIRDFSVSSSQEVHSLSFDMHDFPPIFVQTGETDLLHHQATRLYAKARSEGVNVRLDVHANMPHVFAALPPLFMPTASNGVSSIATFILNLL</sequence>
<evidence type="ECO:0000256" key="1">
    <source>
        <dbReference type="ARBA" id="ARBA00010515"/>
    </source>
</evidence>
<organism evidence="5 6">
    <name type="scientific">Phytophthora rubi</name>
    <dbReference type="NCBI Taxonomy" id="129364"/>
    <lineage>
        <taxon>Eukaryota</taxon>
        <taxon>Sar</taxon>
        <taxon>Stramenopiles</taxon>
        <taxon>Oomycota</taxon>
        <taxon>Peronosporomycetes</taxon>
        <taxon>Peronosporales</taxon>
        <taxon>Peronosporaceae</taxon>
        <taxon>Phytophthora</taxon>
    </lineage>
</organism>
<keyword evidence="2" id="KW-0378">Hydrolase</keyword>
<proteinExistence type="inferred from homology"/>